<evidence type="ECO:0000259" key="1">
    <source>
        <dbReference type="PROSITE" id="PS51186"/>
    </source>
</evidence>
<accession>A0A1W2TEF6</accession>
<dbReference type="SUPFAM" id="SSF55729">
    <property type="entry name" value="Acyl-CoA N-acyltransferases (Nat)"/>
    <property type="match status" value="1"/>
</dbReference>
<dbReference type="OrthoDB" id="2821191at2759"/>
<name>A0A1W2TEF6_ROSNE</name>
<evidence type="ECO:0000313" key="2">
    <source>
        <dbReference type="EMBL" id="GAP86394.1"/>
    </source>
</evidence>
<dbReference type="PROSITE" id="PS51186">
    <property type="entry name" value="GNAT"/>
    <property type="match status" value="1"/>
</dbReference>
<dbReference type="AlphaFoldDB" id="A0A1W2TEF6"/>
<dbReference type="GO" id="GO:0016747">
    <property type="term" value="F:acyltransferase activity, transferring groups other than amino-acyl groups"/>
    <property type="evidence" value="ECO:0007669"/>
    <property type="project" value="InterPro"/>
</dbReference>
<evidence type="ECO:0000313" key="3">
    <source>
        <dbReference type="Proteomes" id="UP000054516"/>
    </source>
</evidence>
<dbReference type="OMA" id="VDCYAGG"/>
<organism evidence="2">
    <name type="scientific">Rosellinia necatrix</name>
    <name type="common">White root-rot fungus</name>
    <dbReference type="NCBI Taxonomy" id="77044"/>
    <lineage>
        <taxon>Eukaryota</taxon>
        <taxon>Fungi</taxon>
        <taxon>Dikarya</taxon>
        <taxon>Ascomycota</taxon>
        <taxon>Pezizomycotina</taxon>
        <taxon>Sordariomycetes</taxon>
        <taxon>Xylariomycetidae</taxon>
        <taxon>Xylariales</taxon>
        <taxon>Xylariaceae</taxon>
        <taxon>Rosellinia</taxon>
    </lineage>
</organism>
<reference evidence="2" key="1">
    <citation type="submission" date="2016-03" db="EMBL/GenBank/DDBJ databases">
        <title>Draft genome sequence of Rosellinia necatrix.</title>
        <authorList>
            <person name="Kanematsu S."/>
        </authorList>
    </citation>
    <scope>NUCLEOTIDE SEQUENCE [LARGE SCALE GENOMIC DNA]</scope>
    <source>
        <strain evidence="2">W97</strain>
    </source>
</reference>
<dbReference type="Proteomes" id="UP000054516">
    <property type="component" value="Unassembled WGS sequence"/>
</dbReference>
<feature type="domain" description="N-acetyltransferase" evidence="1">
    <location>
        <begin position="47"/>
        <end position="200"/>
    </location>
</feature>
<dbReference type="InterPro" id="IPR016181">
    <property type="entry name" value="Acyl_CoA_acyltransferase"/>
</dbReference>
<dbReference type="InterPro" id="IPR000182">
    <property type="entry name" value="GNAT_dom"/>
</dbReference>
<gene>
    <name evidence="2" type="ORF">SAMD00023353_1800120</name>
</gene>
<dbReference type="EMBL" id="DF977463">
    <property type="protein sequence ID" value="GAP86394.1"/>
    <property type="molecule type" value="Genomic_DNA"/>
</dbReference>
<keyword evidence="2" id="KW-0808">Transferase</keyword>
<dbReference type="Gene3D" id="3.40.630.30">
    <property type="match status" value="1"/>
</dbReference>
<keyword evidence="3" id="KW-1185">Reference proteome</keyword>
<proteinExistence type="predicted"/>
<protein>
    <submittedName>
        <fullName evidence="2">Putative GCN5 family acetyltransferase</fullName>
    </submittedName>
</protein>
<sequence>MSSTTAPSLTIRPATIAASDHELFVDFQDSQISWLSTVGSGDQWGTNSIREANPAASERTRSWIERSEQNAGWGGDWCRAFVAEASSGVPVAGLVLDSKAPAYVHSVLPAQDESDPFVYLAYLISNRHAGEERKGAAAALIAFARDQVRSAGLSRICLDCWRGNDRKLVRYYESQGFKLLEDFTVAERDDWPGCVLEMRL</sequence>